<dbReference type="Gene3D" id="3.40.50.300">
    <property type="entry name" value="P-loop containing nucleotide triphosphate hydrolases"/>
    <property type="match status" value="1"/>
</dbReference>
<protein>
    <recommendedName>
        <fullName evidence="7">OmpR/PhoB-type domain-containing protein</fullName>
    </recommendedName>
</protein>
<gene>
    <name evidence="8" type="ORF">UK23_45250</name>
</gene>
<dbReference type="InterPro" id="IPR016032">
    <property type="entry name" value="Sig_transdc_resp-reg_C-effctor"/>
</dbReference>
<name>A0A0F0GHI5_LENAE</name>
<dbReference type="SMART" id="SM00862">
    <property type="entry name" value="Trans_reg_C"/>
    <property type="match status" value="1"/>
</dbReference>
<dbReference type="GO" id="GO:0006355">
    <property type="term" value="P:regulation of DNA-templated transcription"/>
    <property type="evidence" value="ECO:0007669"/>
    <property type="project" value="InterPro"/>
</dbReference>
<dbReference type="Gene3D" id="1.10.10.10">
    <property type="entry name" value="Winged helix-like DNA-binding domain superfamily/Winged helix DNA-binding domain"/>
    <property type="match status" value="1"/>
</dbReference>
<organism evidence="8 9">
    <name type="scientific">Lentzea aerocolonigenes</name>
    <name type="common">Lechevalieria aerocolonigenes</name>
    <name type="synonym">Saccharothrix aerocolonigenes</name>
    <dbReference type="NCBI Taxonomy" id="68170"/>
    <lineage>
        <taxon>Bacteria</taxon>
        <taxon>Bacillati</taxon>
        <taxon>Actinomycetota</taxon>
        <taxon>Actinomycetes</taxon>
        <taxon>Pseudonocardiales</taxon>
        <taxon>Pseudonocardiaceae</taxon>
        <taxon>Lentzea</taxon>
    </lineage>
</organism>
<dbReference type="Proteomes" id="UP000033393">
    <property type="component" value="Unassembled WGS sequence"/>
</dbReference>
<evidence type="ECO:0000256" key="3">
    <source>
        <dbReference type="ARBA" id="ARBA00023015"/>
    </source>
</evidence>
<dbReference type="SMART" id="SM01043">
    <property type="entry name" value="BTAD"/>
    <property type="match status" value="1"/>
</dbReference>
<evidence type="ECO:0000313" key="9">
    <source>
        <dbReference type="Proteomes" id="UP000033393"/>
    </source>
</evidence>
<dbReference type="AlphaFoldDB" id="A0A0F0GHI5"/>
<proteinExistence type="inferred from homology"/>
<dbReference type="GO" id="GO:0000160">
    <property type="term" value="P:phosphorelay signal transduction system"/>
    <property type="evidence" value="ECO:0007669"/>
    <property type="project" value="InterPro"/>
</dbReference>
<dbReference type="InterPro" id="IPR011990">
    <property type="entry name" value="TPR-like_helical_dom_sf"/>
</dbReference>
<keyword evidence="2" id="KW-0677">Repeat</keyword>
<dbReference type="InterPro" id="IPR036388">
    <property type="entry name" value="WH-like_DNA-bd_sf"/>
</dbReference>
<accession>A0A0F0GHI5</accession>
<evidence type="ECO:0000256" key="1">
    <source>
        <dbReference type="ARBA" id="ARBA00005820"/>
    </source>
</evidence>
<comment type="similarity">
    <text evidence="1">Belongs to the AfsR/DnrI/RedD regulatory family.</text>
</comment>
<dbReference type="InterPro" id="IPR001867">
    <property type="entry name" value="OmpR/PhoB-type_DNA-bd"/>
</dbReference>
<dbReference type="InterPro" id="IPR005158">
    <property type="entry name" value="BTAD"/>
</dbReference>
<dbReference type="Pfam" id="PF13424">
    <property type="entry name" value="TPR_12"/>
    <property type="match status" value="1"/>
</dbReference>
<keyword evidence="5" id="KW-0804">Transcription</keyword>
<evidence type="ECO:0000256" key="2">
    <source>
        <dbReference type="ARBA" id="ARBA00022737"/>
    </source>
</evidence>
<dbReference type="InterPro" id="IPR003593">
    <property type="entry name" value="AAA+_ATPase"/>
</dbReference>
<dbReference type="GO" id="GO:0043531">
    <property type="term" value="F:ADP binding"/>
    <property type="evidence" value="ECO:0007669"/>
    <property type="project" value="InterPro"/>
</dbReference>
<keyword evidence="9" id="KW-1185">Reference proteome</keyword>
<feature type="DNA-binding region" description="OmpR/PhoB-type" evidence="6">
    <location>
        <begin position="1"/>
        <end position="91"/>
    </location>
</feature>
<evidence type="ECO:0000256" key="4">
    <source>
        <dbReference type="ARBA" id="ARBA00023125"/>
    </source>
</evidence>
<dbReference type="CDD" id="cd15831">
    <property type="entry name" value="BTAD"/>
    <property type="match status" value="1"/>
</dbReference>
<dbReference type="InterPro" id="IPR002182">
    <property type="entry name" value="NB-ARC"/>
</dbReference>
<dbReference type="InterPro" id="IPR042197">
    <property type="entry name" value="Apaf_helical"/>
</dbReference>
<dbReference type="PANTHER" id="PTHR35807">
    <property type="entry name" value="TRANSCRIPTIONAL REGULATOR REDD-RELATED"/>
    <property type="match status" value="1"/>
</dbReference>
<dbReference type="InterPro" id="IPR027417">
    <property type="entry name" value="P-loop_NTPase"/>
</dbReference>
<evidence type="ECO:0000256" key="6">
    <source>
        <dbReference type="PROSITE-ProRule" id="PRU01091"/>
    </source>
</evidence>
<comment type="caution">
    <text evidence="8">The sequence shown here is derived from an EMBL/GenBank/DDBJ whole genome shotgun (WGS) entry which is preliminary data.</text>
</comment>
<keyword evidence="4 6" id="KW-0238">DNA-binding</keyword>
<dbReference type="Pfam" id="PF00931">
    <property type="entry name" value="NB-ARC"/>
    <property type="match status" value="1"/>
</dbReference>
<feature type="domain" description="OmpR/PhoB-type" evidence="7">
    <location>
        <begin position="1"/>
        <end position="91"/>
    </location>
</feature>
<dbReference type="PROSITE" id="PS51755">
    <property type="entry name" value="OMPR_PHOB"/>
    <property type="match status" value="1"/>
</dbReference>
<dbReference type="EMBL" id="JYJG01000510">
    <property type="protein sequence ID" value="KJK33667.1"/>
    <property type="molecule type" value="Genomic_DNA"/>
</dbReference>
<dbReference type="SUPFAM" id="SSF52540">
    <property type="entry name" value="P-loop containing nucleoside triphosphate hydrolases"/>
    <property type="match status" value="1"/>
</dbReference>
<dbReference type="GO" id="GO:0003677">
    <property type="term" value="F:DNA binding"/>
    <property type="evidence" value="ECO:0007669"/>
    <property type="project" value="UniProtKB-UniRule"/>
</dbReference>
<dbReference type="Gene3D" id="1.25.40.10">
    <property type="entry name" value="Tetratricopeptide repeat domain"/>
    <property type="match status" value="2"/>
</dbReference>
<dbReference type="Pfam" id="PF13374">
    <property type="entry name" value="TPR_10"/>
    <property type="match status" value="1"/>
</dbReference>
<dbReference type="SUPFAM" id="SSF48452">
    <property type="entry name" value="TPR-like"/>
    <property type="match status" value="3"/>
</dbReference>
<dbReference type="SMART" id="SM00382">
    <property type="entry name" value="AAA"/>
    <property type="match status" value="1"/>
</dbReference>
<dbReference type="SUPFAM" id="SSF46894">
    <property type="entry name" value="C-terminal effector domain of the bipartite response regulators"/>
    <property type="match status" value="1"/>
</dbReference>
<dbReference type="Gene3D" id="1.10.8.430">
    <property type="entry name" value="Helical domain of apoptotic protease-activating factors"/>
    <property type="match status" value="1"/>
</dbReference>
<evidence type="ECO:0000259" key="7">
    <source>
        <dbReference type="PROSITE" id="PS51755"/>
    </source>
</evidence>
<dbReference type="InterPro" id="IPR051677">
    <property type="entry name" value="AfsR-DnrI-RedD_regulator"/>
</dbReference>
<dbReference type="Pfam" id="PF03704">
    <property type="entry name" value="BTAD"/>
    <property type="match status" value="1"/>
</dbReference>
<dbReference type="STRING" id="68170.GCA_000974445_08592"/>
<dbReference type="PATRIC" id="fig|68170.10.peg.2371"/>
<dbReference type="PANTHER" id="PTHR35807:SF1">
    <property type="entry name" value="TRANSCRIPTIONAL REGULATOR REDD"/>
    <property type="match status" value="1"/>
</dbReference>
<evidence type="ECO:0000256" key="5">
    <source>
        <dbReference type="ARBA" id="ARBA00023163"/>
    </source>
</evidence>
<sequence>MSGLSVRLLGPLEVWRDGRRENLGGVKQRALLAHLALHVNAGVSLDQLVEALWPVSRPRSVVQNVRTYVWQLRQLLDEQLRTHGTGYVLELSALELDTLKFDELVAEARRRPDAALELLRQAESLWRGRPLEDLPDHDAWTPAIARLDEARLSATEQRLALQVTLGESAEAIPELRALLTEHPYRESVCGQLVIALHQDNRRAEALQVYADMRTRLADELGLEPGPALRAAQLAVLRDEPASAPIRQLPPSVSDFCGRATETGALVAALRRGSVSAPVAGVTGPPGVGKSTLAIRVAHQIGDHFPDGQLYVELGGTSDHPREASEVLTELLHALGVTGAGLPAQVTARAALYRSKLAGRRFLVVLDDAASVSQVVPLLPADAGCAVLVTSRRRLAELPGALQVELPPFAPAEAAELLAGIAGEDRVSAQPDEAAAIASACGHLPLAIRVAGARLAGRGGWSMQVLRERLVDESTRLRELSSGELAVRASFDLSVRQLPEREFQAFVRLASLGPHDFPGWVVESLLDEPGTEHVVDGLVDAHLLESCGADGIGQPRYRLHDLLRCHALEHSLPDGRAALERTLRAWLWLAVTAARRLPVTFGTTICSADPVRAPEHLLAEPVAWFEAERRTLCGAVDIAAAAGLDDVAWQLAAACVPFFDLHSHYEDWARTHARALQSVRAAGNMAGEAALVRGISQVHIYRNEFTDAEQGLLAAQELYRSVGDERGQGIAVAGIGVVYRLRAEYERSMEFYVEALRLLESAGDLHSVAHVRASIGGVHGSLGRPDEAREWLTGARQLAADLGDAHREALVLVRLSALYRSTGEHDEELRSARRAVTILMDLTDERCTAFAQVELAEALISNGHPQEAHDLVQQALETYRRTGNREGEPAALRTLARAAGSLDQLLLPGFQPR</sequence>
<reference evidence="8 9" key="1">
    <citation type="submission" date="2015-02" db="EMBL/GenBank/DDBJ databases">
        <authorList>
            <person name="Ju K.-S."/>
            <person name="Doroghazi J.R."/>
            <person name="Metcalf W."/>
        </authorList>
    </citation>
    <scope>NUCLEOTIDE SEQUENCE [LARGE SCALE GENOMIC DNA]</scope>
    <source>
        <strain evidence="8 9">NRRL B-16140</strain>
    </source>
</reference>
<dbReference type="PRINTS" id="PR00364">
    <property type="entry name" value="DISEASERSIST"/>
</dbReference>
<evidence type="ECO:0000313" key="8">
    <source>
        <dbReference type="EMBL" id="KJK33667.1"/>
    </source>
</evidence>
<keyword evidence="3" id="KW-0805">Transcription regulation</keyword>